<evidence type="ECO:0000313" key="5">
    <source>
        <dbReference type="Proteomes" id="UP001519287"/>
    </source>
</evidence>
<dbReference type="Pfam" id="PF00271">
    <property type="entry name" value="Helicase_C"/>
    <property type="match status" value="1"/>
</dbReference>
<organism evidence="4 5">
    <name type="scientific">Paenibacillus eucommiae</name>
    <dbReference type="NCBI Taxonomy" id="1355755"/>
    <lineage>
        <taxon>Bacteria</taxon>
        <taxon>Bacillati</taxon>
        <taxon>Bacillota</taxon>
        <taxon>Bacilli</taxon>
        <taxon>Bacillales</taxon>
        <taxon>Paenibacillaceae</taxon>
        <taxon>Paenibacillus</taxon>
    </lineage>
</organism>
<dbReference type="InterPro" id="IPR049730">
    <property type="entry name" value="SNF2/RAD54-like_C"/>
</dbReference>
<feature type="domain" description="Helicase ATP-binding" evidence="2">
    <location>
        <begin position="535"/>
        <end position="698"/>
    </location>
</feature>
<keyword evidence="5" id="KW-1185">Reference proteome</keyword>
<dbReference type="CDD" id="cd18793">
    <property type="entry name" value="SF2_C_SNF"/>
    <property type="match status" value="1"/>
</dbReference>
<accession>A0ABS4ITG9</accession>
<protein>
    <submittedName>
        <fullName evidence="4">SNF2 family DNA or RNA helicase</fullName>
    </submittedName>
</protein>
<dbReference type="PROSITE" id="PS51192">
    <property type="entry name" value="HELICASE_ATP_BIND_1"/>
    <property type="match status" value="1"/>
</dbReference>
<dbReference type="InterPro" id="IPR001650">
    <property type="entry name" value="Helicase_C-like"/>
</dbReference>
<keyword evidence="1" id="KW-0378">Hydrolase</keyword>
<name>A0ABS4ITG9_9BACL</name>
<keyword evidence="4" id="KW-0347">Helicase</keyword>
<dbReference type="GO" id="GO:0004386">
    <property type="term" value="F:helicase activity"/>
    <property type="evidence" value="ECO:0007669"/>
    <property type="project" value="UniProtKB-KW"/>
</dbReference>
<dbReference type="Gene3D" id="3.40.50.10810">
    <property type="entry name" value="Tandem AAA-ATPase domain"/>
    <property type="match status" value="1"/>
</dbReference>
<keyword evidence="4" id="KW-0547">Nucleotide-binding</keyword>
<proteinExistence type="predicted"/>
<dbReference type="InterPro" id="IPR022138">
    <property type="entry name" value="DUF3670"/>
</dbReference>
<dbReference type="SMART" id="SM00490">
    <property type="entry name" value="HELICc"/>
    <property type="match status" value="1"/>
</dbReference>
<comment type="caution">
    <text evidence="4">The sequence shown here is derived from an EMBL/GenBank/DDBJ whole genome shotgun (WGS) entry which is preliminary data.</text>
</comment>
<sequence length="1015" mass="116296">MITAAKVQVYGEWSLPAGLSIWGDENPDETAETAGAEGAEVAEVAEVADRGTMDAAKLKRYLFAWHKKSYYGAFIELHKNAGKSALLLTPLQALDYFSNPLPVKHVFFQWDEEMVKLQQVAPLFKQVLDNGWLSPDFEGWKMNANSWRLQLPEDQQESVEAVCLSIEEHRDFLEKLLNVILSTSIEELLETYSGLKRISDVQGWLEKKRVQGGSDLNIWMDEEDWLTEIGWKDDGTPFRVCLQLVDPETGEEEWHFRVLLEDRNHPDLLRYYDPWSSGGAGFGLAQLETHEDDDAEAAYPDHWRGHEEQVFRAIKRWLLLHPGLQAESQEQLMQEISSEQAWEFMSSGSIRLVEAGYPVFLPAWWEQLVRAKPKLKAAVKSSVGSSQQSMFGLNQMIKFDWKVAVGDLELSEEEFRHIARKNQHLIQIRGNWIQLDPAFIDRVQQVMKEVAKKQGLSFKDVLELHLLQDMDHEQELGDLAEGASDRLHIEVELNRHLTGLIEQLQHSAFLPQIQAPASFQGKMRKYQQEGTSWLLFLRSFGLGGCLADDMGLGKTIQWIAYLLHIKESEPLQTASLLICPTSVLGNWQKELERFAPSMRIYLHYGPDRKKGEAFTAAIQGCDLVMTSYHLAYLDEHELSSVRWNCICLDEAQNIKNAYTKQSAAIRRLNGQHRIALTGTPIENRLTELWSIYDFINPGYLGKRNGFNKRFVHGIEKTKDPVLVGNMQQYIQPFLLRRLKNDPSIELDLPEKTESKVYVPLTLEQGTLYESVVNDMLAKVEKLSPMERRGLILSSLTRLKQICNHPSLVLKDAYSHGSPQRSAKMIRLLEMIGELRMEGDRCLIFTQFVEMGKLLQSTIERELGEKVMFMHGGSSKLQRDEMISRFQGQHPQSLQSSQPIRSPQHKESAVFILSLKTGGVGLNLTAANHVFHFDRWWNPAVENQATDRVYRIGQHKHVQVHKFVSLGTLEERIDEMLARKLELAEDIVGTGDKWITELSTDHLRDLLTLRRDWIEL</sequence>
<evidence type="ECO:0000259" key="2">
    <source>
        <dbReference type="PROSITE" id="PS51192"/>
    </source>
</evidence>
<dbReference type="InterPro" id="IPR000330">
    <property type="entry name" value="SNF2_N"/>
</dbReference>
<dbReference type="InterPro" id="IPR038718">
    <property type="entry name" value="SNF2-like_sf"/>
</dbReference>
<dbReference type="SMART" id="SM00487">
    <property type="entry name" value="DEXDc"/>
    <property type="match status" value="1"/>
</dbReference>
<dbReference type="Pfam" id="PF00176">
    <property type="entry name" value="SNF2-rel_dom"/>
    <property type="match status" value="1"/>
</dbReference>
<dbReference type="Proteomes" id="UP001519287">
    <property type="component" value="Unassembled WGS sequence"/>
</dbReference>
<dbReference type="CDD" id="cd18012">
    <property type="entry name" value="DEXQc_arch_SWI2_SNF2"/>
    <property type="match status" value="1"/>
</dbReference>
<feature type="domain" description="Helicase C-terminal" evidence="3">
    <location>
        <begin position="826"/>
        <end position="1006"/>
    </location>
</feature>
<keyword evidence="4" id="KW-0067">ATP-binding</keyword>
<dbReference type="InterPro" id="IPR014001">
    <property type="entry name" value="Helicase_ATP-bd"/>
</dbReference>
<evidence type="ECO:0000313" key="4">
    <source>
        <dbReference type="EMBL" id="MBP1990876.1"/>
    </source>
</evidence>
<evidence type="ECO:0000256" key="1">
    <source>
        <dbReference type="ARBA" id="ARBA00022801"/>
    </source>
</evidence>
<gene>
    <name evidence="4" type="ORF">J2Z66_002482</name>
</gene>
<dbReference type="Gene3D" id="3.40.50.300">
    <property type="entry name" value="P-loop containing nucleotide triphosphate hydrolases"/>
    <property type="match status" value="1"/>
</dbReference>
<reference evidence="4 5" key="1">
    <citation type="submission" date="2021-03" db="EMBL/GenBank/DDBJ databases">
        <title>Genomic Encyclopedia of Type Strains, Phase IV (KMG-IV): sequencing the most valuable type-strain genomes for metagenomic binning, comparative biology and taxonomic classification.</title>
        <authorList>
            <person name="Goeker M."/>
        </authorList>
    </citation>
    <scope>NUCLEOTIDE SEQUENCE [LARGE SCALE GENOMIC DNA]</scope>
    <source>
        <strain evidence="4 5">DSM 26048</strain>
    </source>
</reference>
<dbReference type="Pfam" id="PF12419">
    <property type="entry name" value="DUF3670"/>
    <property type="match status" value="1"/>
</dbReference>
<dbReference type="EMBL" id="JAGGLB010000006">
    <property type="protein sequence ID" value="MBP1990876.1"/>
    <property type="molecule type" value="Genomic_DNA"/>
</dbReference>
<evidence type="ECO:0000259" key="3">
    <source>
        <dbReference type="PROSITE" id="PS51194"/>
    </source>
</evidence>
<dbReference type="RefSeq" id="WP_209971619.1">
    <property type="nucleotide sequence ID" value="NZ_JAGGLB010000006.1"/>
</dbReference>
<dbReference type="PROSITE" id="PS51194">
    <property type="entry name" value="HELICASE_CTER"/>
    <property type="match status" value="1"/>
</dbReference>
<dbReference type="InterPro" id="IPR027417">
    <property type="entry name" value="P-loop_NTPase"/>
</dbReference>
<dbReference type="PANTHER" id="PTHR10799">
    <property type="entry name" value="SNF2/RAD54 HELICASE FAMILY"/>
    <property type="match status" value="1"/>
</dbReference>
<dbReference type="SUPFAM" id="SSF52540">
    <property type="entry name" value="P-loop containing nucleoside triphosphate hydrolases"/>
    <property type="match status" value="2"/>
</dbReference>